<dbReference type="PANTHER" id="PTHR43013">
    <property type="entry name" value="GLUTAMYL-TRNA REDUCTASE"/>
    <property type="match status" value="1"/>
</dbReference>
<dbReference type="InterPro" id="IPR036291">
    <property type="entry name" value="NAD(P)-bd_dom_sf"/>
</dbReference>
<dbReference type="Proteomes" id="UP000296216">
    <property type="component" value="Chromosome"/>
</dbReference>
<comment type="pathway">
    <text evidence="1 8 13">Porphyrin-containing compound metabolism; protoporphyrin-IX biosynthesis; 5-aminolevulinate from L-glutamyl-tRNA(Glu): step 1/2.</text>
</comment>
<evidence type="ECO:0000259" key="16">
    <source>
        <dbReference type="Pfam" id="PF05201"/>
    </source>
</evidence>
<evidence type="ECO:0000313" key="18">
    <source>
        <dbReference type="EMBL" id="TYO81736.1"/>
    </source>
</evidence>
<dbReference type="Proteomes" id="UP000323075">
    <property type="component" value="Unassembled WGS sequence"/>
</dbReference>
<dbReference type="EC" id="1.2.1.70" evidence="3 8"/>
<dbReference type="Pfam" id="PF01488">
    <property type="entry name" value="Shikimate_DH"/>
    <property type="match status" value="1"/>
</dbReference>
<feature type="domain" description="Glutamyl-tRNA reductase N-terminal" evidence="16">
    <location>
        <begin position="11"/>
        <end position="152"/>
    </location>
</feature>
<dbReference type="SMR" id="A0A4D6GXZ3"/>
<dbReference type="SUPFAM" id="SSF69075">
    <property type="entry name" value="Glutamyl tRNA-reductase dimerization domain"/>
    <property type="match status" value="1"/>
</dbReference>
<feature type="domain" description="Tetrapyrrole biosynthesis glutamyl-tRNA reductase dimerisation" evidence="14">
    <location>
        <begin position="311"/>
        <end position="412"/>
    </location>
</feature>
<evidence type="ECO:0000256" key="2">
    <source>
        <dbReference type="ARBA" id="ARBA00005916"/>
    </source>
</evidence>
<accession>A0A4D6GXZ3</accession>
<dbReference type="GO" id="GO:0019353">
    <property type="term" value="P:protoporphyrinogen IX biosynthetic process from glutamate"/>
    <property type="evidence" value="ECO:0007669"/>
    <property type="project" value="TreeGrafter"/>
</dbReference>
<comment type="function">
    <text evidence="8">Catalyzes the NADPH-dependent reduction of glutamyl-tRNA(Glu) to glutamate 1-semialdehyde (GSA).</text>
</comment>
<evidence type="ECO:0000256" key="6">
    <source>
        <dbReference type="ARBA" id="ARBA00023244"/>
    </source>
</evidence>
<dbReference type="UniPathway" id="UPA00251">
    <property type="reaction ID" value="UER00316"/>
</dbReference>
<dbReference type="InterPro" id="IPR036453">
    <property type="entry name" value="GluRdtase_dimer_dom_sf"/>
</dbReference>
<reference evidence="17" key="3">
    <citation type="journal article" name="MicrobiologyOpen">
        <title>Whole-genome comparison between the type strain of Halobacterium salinarum (DSM 3754(T)) and the laboratory strains R1 and NRC-1.</title>
        <authorList>
            <person name="Pfeiffer F."/>
            <person name="Losensky G."/>
            <person name="Marchfelder A."/>
            <person name="Habermann B."/>
            <person name="Dyall-Smith M."/>
        </authorList>
    </citation>
    <scope>NUCLEOTIDE SEQUENCE</scope>
    <source>
        <strain evidence="17">91-R6</strain>
    </source>
</reference>
<dbReference type="InterPro" id="IPR000343">
    <property type="entry name" value="4pyrrol_synth_GluRdtase"/>
</dbReference>
<dbReference type="GO" id="GO:0008883">
    <property type="term" value="F:glutamyl-tRNA reductase activity"/>
    <property type="evidence" value="ECO:0007669"/>
    <property type="project" value="UniProtKB-UniRule"/>
</dbReference>
<feature type="binding site" evidence="8 10">
    <location>
        <begin position="52"/>
        <end position="55"/>
    </location>
    <ligand>
        <name>substrate</name>
    </ligand>
</feature>
<evidence type="ECO:0000259" key="15">
    <source>
        <dbReference type="Pfam" id="PF01488"/>
    </source>
</evidence>
<gene>
    <name evidence="8 17" type="primary">hemA</name>
    <name evidence="18" type="ORF">APQ99_00246</name>
    <name evidence="17" type="ORF">HBSAL_09130</name>
</gene>
<feature type="binding site" evidence="8 11">
    <location>
        <begin position="184"/>
        <end position="189"/>
    </location>
    <ligand>
        <name>NADP(+)</name>
        <dbReference type="ChEBI" id="CHEBI:58349"/>
    </ligand>
</feature>
<evidence type="ECO:0000313" key="20">
    <source>
        <dbReference type="Proteomes" id="UP000323075"/>
    </source>
</evidence>
<dbReference type="EMBL" id="CP038631">
    <property type="protein sequence ID" value="QCC45472.1"/>
    <property type="molecule type" value="Genomic_DNA"/>
</dbReference>
<reference evidence="17 19" key="1">
    <citation type="journal article" date="2019" name="Microbiol. Resour. Announc.">
        <title>The Genome Sequence of the Halobacterium salinarum Type Strain Is Closely Related to That of Laboratory Strains NRC-1 and R1.</title>
        <authorList>
            <person name="Pfeiffer F."/>
            <person name="Marchfelder A."/>
            <person name="Habermann B."/>
            <person name="Dyall-Smith M.L."/>
        </authorList>
    </citation>
    <scope>NUCLEOTIDE SEQUENCE [LARGE SCALE GENOMIC DNA]</scope>
    <source>
        <strain evidence="17">91-R6</strain>
        <strain evidence="19">ATCC 33171 / DSM 3754 / JCM 8978 / NBRC 102687 / NCIMB 764 / 91-R6</strain>
    </source>
</reference>
<dbReference type="SUPFAM" id="SSF69742">
    <property type="entry name" value="Glutamyl tRNA-reductase catalytic, N-terminal domain"/>
    <property type="match status" value="1"/>
</dbReference>
<dbReference type="EMBL" id="VRYN01000001">
    <property type="protein sequence ID" value="TYO81736.1"/>
    <property type="molecule type" value="Genomic_DNA"/>
</dbReference>
<feature type="site" description="Important for activity" evidence="8 12">
    <location>
        <position position="95"/>
    </location>
</feature>
<comment type="miscellaneous">
    <text evidence="8">During catalysis, the active site Cys acts as a nucleophile attacking the alpha-carbonyl group of tRNA-bound glutamate with the formation of a thioester intermediate between enzyme and glutamate, and the concomitant release of tRNA(Glu). The thioester intermediate is finally reduced by direct hydride transfer from NADPH, to form the product GSA.</text>
</comment>
<comment type="similarity">
    <text evidence="2 8 13">Belongs to the glutamyl-tRNA reductase family.</text>
</comment>
<dbReference type="InterPro" id="IPR018214">
    <property type="entry name" value="GluRdtase_CS"/>
</dbReference>
<organism evidence="17 19">
    <name type="scientific">Halobacterium salinarum (strain ATCC 33171 / DSM 3754 / JCM 8978 / NBRC 102687 / NCIMB 764 / 91-R6)</name>
    <dbReference type="NCBI Taxonomy" id="2597657"/>
    <lineage>
        <taxon>Archaea</taxon>
        <taxon>Methanobacteriati</taxon>
        <taxon>Methanobacteriota</taxon>
        <taxon>Stenosarchaea group</taxon>
        <taxon>Halobacteria</taxon>
        <taxon>Halobacteriales</taxon>
        <taxon>Halobacteriaceae</taxon>
        <taxon>Halobacterium</taxon>
    </lineage>
</organism>
<evidence type="ECO:0000259" key="14">
    <source>
        <dbReference type="Pfam" id="PF00745"/>
    </source>
</evidence>
<dbReference type="CDD" id="cd05213">
    <property type="entry name" value="NAD_bind_Glutamyl_tRNA_reduct"/>
    <property type="match status" value="1"/>
</dbReference>
<comment type="catalytic activity">
    <reaction evidence="7 8 13">
        <text>(S)-4-amino-5-oxopentanoate + tRNA(Glu) + NADP(+) = L-glutamyl-tRNA(Glu) + NADPH + H(+)</text>
        <dbReference type="Rhea" id="RHEA:12344"/>
        <dbReference type="Rhea" id="RHEA-COMP:9663"/>
        <dbReference type="Rhea" id="RHEA-COMP:9680"/>
        <dbReference type="ChEBI" id="CHEBI:15378"/>
        <dbReference type="ChEBI" id="CHEBI:57501"/>
        <dbReference type="ChEBI" id="CHEBI:57783"/>
        <dbReference type="ChEBI" id="CHEBI:58349"/>
        <dbReference type="ChEBI" id="CHEBI:78442"/>
        <dbReference type="ChEBI" id="CHEBI:78520"/>
        <dbReference type="EC" id="1.2.1.70"/>
    </reaction>
</comment>
<dbReference type="PANTHER" id="PTHR43013:SF1">
    <property type="entry name" value="GLUTAMYL-TRNA REDUCTASE"/>
    <property type="match status" value="1"/>
</dbReference>
<dbReference type="InterPro" id="IPR015895">
    <property type="entry name" value="4pyrrol_synth_GluRdtase_N"/>
</dbReference>
<name>A0A4D6GXZ3_HALS9</name>
<dbReference type="NCBIfam" id="TIGR01035">
    <property type="entry name" value="hemA"/>
    <property type="match status" value="1"/>
</dbReference>
<dbReference type="Pfam" id="PF00745">
    <property type="entry name" value="GlutR_dimer"/>
    <property type="match status" value="1"/>
</dbReference>
<dbReference type="InterPro" id="IPR015896">
    <property type="entry name" value="4pyrrol_synth_GluRdtase_dimer"/>
</dbReference>
<dbReference type="HAMAP" id="MF_00087">
    <property type="entry name" value="Glu_tRNA_reductase"/>
    <property type="match status" value="1"/>
</dbReference>
<dbReference type="GeneID" id="89350006"/>
<evidence type="ECO:0000313" key="17">
    <source>
        <dbReference type="EMBL" id="QCC45472.1"/>
    </source>
</evidence>
<evidence type="ECO:0000256" key="13">
    <source>
        <dbReference type="RuleBase" id="RU000584"/>
    </source>
</evidence>
<evidence type="ECO:0000256" key="11">
    <source>
        <dbReference type="PIRSR" id="PIRSR000445-3"/>
    </source>
</evidence>
<dbReference type="PROSITE" id="PS00747">
    <property type="entry name" value="GLUTR"/>
    <property type="match status" value="1"/>
</dbReference>
<dbReference type="Gene3D" id="3.40.50.720">
    <property type="entry name" value="NAD(P)-binding Rossmann-like Domain"/>
    <property type="match status" value="1"/>
</dbReference>
<evidence type="ECO:0000256" key="8">
    <source>
        <dbReference type="HAMAP-Rule" id="MF_00087"/>
    </source>
</evidence>
<evidence type="ECO:0000313" key="19">
    <source>
        <dbReference type="Proteomes" id="UP000296216"/>
    </source>
</evidence>
<comment type="domain">
    <text evidence="8">Possesses an unusual extended V-shaped dimeric structure with each monomer consisting of three distinct domains arranged along a curved 'spinal' alpha-helix. The N-terminal catalytic domain specifically recognizes the glutamate moiety of the substrate. The second domain is the NADPH-binding domain, and the third C-terminal domain is responsible for dimerization.</text>
</comment>
<feature type="binding site" evidence="8 10">
    <location>
        <begin position="110"/>
        <end position="112"/>
    </location>
    <ligand>
        <name>substrate</name>
    </ligand>
</feature>
<sequence>MNGNTGVVSGVRVSHETASLDELAAASAASTEAALDALLEQPPVEEAFVLQTCHRVEAYVVTADQASGRRALGGAGFNPAGGGAISMGHEDSLRHLLRVAAGLESLVVGEDQILGQLRDAYDAAKDAGGIDHVLREAVTKAMHVGERARTETAINEGATSLGTAAVRLAERKTQLADARAVVVGAGEMGALAAKAFASATVAEIVIANRTPARAVRVADMVSVPAEATTLADARGRLDAADVVVTATGSPEHVLPASAFADAGDTVVVDLAQPRDVAPGAGGHDGVAVHDLDDLEAVTAATRERREDAAREVEAMIETEFERLLTQYKRKRADEVIARMYESADRLKSREVQTAVHRLEAESGSLSADEREVVESMADALVSQLLAAPTKSLRDAAAEDDWSTIATALELFNPEFEDGMPFDASRGGDAASAESED</sequence>
<dbReference type="PIRSF" id="PIRSF000445">
    <property type="entry name" value="4pyrrol_synth_GluRdtase"/>
    <property type="match status" value="1"/>
</dbReference>
<dbReference type="FunFam" id="3.30.460.30:FF:000001">
    <property type="entry name" value="Glutamyl-tRNA reductase"/>
    <property type="match status" value="1"/>
</dbReference>
<dbReference type="Pfam" id="PF05201">
    <property type="entry name" value="GlutR_N"/>
    <property type="match status" value="1"/>
</dbReference>
<evidence type="ECO:0000256" key="1">
    <source>
        <dbReference type="ARBA" id="ARBA00005059"/>
    </source>
</evidence>
<dbReference type="AlphaFoldDB" id="A0A4D6GXZ3"/>
<feature type="domain" description="Quinate/shikimate 5-dehydrogenase/glutamyl-tRNA reductase" evidence="15">
    <location>
        <begin position="168"/>
        <end position="297"/>
    </location>
</feature>
<comment type="subunit">
    <text evidence="8">Homodimer.</text>
</comment>
<protein>
    <recommendedName>
        <fullName evidence="3 8">Glutamyl-tRNA reductase</fullName>
        <shortName evidence="8">GluTR</shortName>
        <ecNumber evidence="3 8">1.2.1.70</ecNumber>
    </recommendedName>
</protein>
<dbReference type="Gene3D" id="3.30.460.30">
    <property type="entry name" value="Glutamyl-tRNA reductase, N-terminal domain"/>
    <property type="match status" value="1"/>
</dbReference>
<reference evidence="18 20" key="2">
    <citation type="submission" date="2019-07" db="EMBL/GenBank/DDBJ databases">
        <title>Genomic Encyclopedia of Archaeal and Bacterial Type Strains, Phase II (KMG-II): from individual species to whole genera.</title>
        <authorList>
            <person name="Goeker M."/>
        </authorList>
    </citation>
    <scope>NUCLEOTIDE SEQUENCE [LARGE SCALE GENOMIC DNA]</scope>
    <source>
        <strain evidence="18 20">DSM 3754</strain>
    </source>
</reference>
<dbReference type="InterPro" id="IPR006151">
    <property type="entry name" value="Shikm_DH/Glu-tRNA_Rdtase"/>
</dbReference>
<feature type="binding site" evidence="8 10">
    <location>
        <position position="116"/>
    </location>
    <ligand>
        <name>substrate</name>
    </ligand>
</feature>
<dbReference type="GO" id="GO:0050661">
    <property type="term" value="F:NADP binding"/>
    <property type="evidence" value="ECO:0007669"/>
    <property type="project" value="InterPro"/>
</dbReference>
<dbReference type="RefSeq" id="WP_010903296.1">
    <property type="nucleotide sequence ID" value="NZ_VRYN01000001.1"/>
</dbReference>
<proteinExistence type="inferred from homology"/>
<evidence type="ECO:0000256" key="9">
    <source>
        <dbReference type="PIRSR" id="PIRSR000445-1"/>
    </source>
</evidence>
<evidence type="ECO:0000256" key="10">
    <source>
        <dbReference type="PIRSR" id="PIRSR000445-2"/>
    </source>
</evidence>
<dbReference type="GeneID" id="68694416"/>
<feature type="active site" description="Nucleophile" evidence="8 9">
    <location>
        <position position="53"/>
    </location>
</feature>
<keyword evidence="5 8" id="KW-0560">Oxidoreductase</keyword>
<evidence type="ECO:0000256" key="4">
    <source>
        <dbReference type="ARBA" id="ARBA00022857"/>
    </source>
</evidence>
<keyword evidence="4 8" id="KW-0521">NADP</keyword>
<dbReference type="SUPFAM" id="SSF51735">
    <property type="entry name" value="NAD(P)-binding Rossmann-fold domains"/>
    <property type="match status" value="1"/>
</dbReference>
<evidence type="ECO:0000256" key="12">
    <source>
        <dbReference type="PIRSR" id="PIRSR000445-4"/>
    </source>
</evidence>
<evidence type="ECO:0000256" key="5">
    <source>
        <dbReference type="ARBA" id="ARBA00023002"/>
    </source>
</evidence>
<keyword evidence="6 8" id="KW-0627">Porphyrin biosynthesis</keyword>
<evidence type="ECO:0000256" key="7">
    <source>
        <dbReference type="ARBA" id="ARBA00047464"/>
    </source>
</evidence>
<dbReference type="InterPro" id="IPR036343">
    <property type="entry name" value="GluRdtase_N_sf"/>
</dbReference>
<feature type="binding site" evidence="8 10">
    <location>
        <position position="105"/>
    </location>
    <ligand>
        <name>substrate</name>
    </ligand>
</feature>
<evidence type="ECO:0000256" key="3">
    <source>
        <dbReference type="ARBA" id="ARBA00012970"/>
    </source>
</evidence>